<proteinExistence type="predicted"/>
<accession>X1A2Y0</accession>
<name>X1A2Y0_9ZZZZ</name>
<protein>
    <recommendedName>
        <fullName evidence="2">Sulfotransferase domain-containing protein</fullName>
    </recommendedName>
</protein>
<dbReference type="Gene3D" id="3.40.50.300">
    <property type="entry name" value="P-loop containing nucleotide triphosphate hydrolases"/>
    <property type="match status" value="1"/>
</dbReference>
<feature type="non-terminal residue" evidence="1">
    <location>
        <position position="1"/>
    </location>
</feature>
<dbReference type="AlphaFoldDB" id="X1A2Y0"/>
<reference evidence="1" key="1">
    <citation type="journal article" date="2014" name="Front. Microbiol.">
        <title>High frequency of phylogenetically diverse reductive dehalogenase-homologous genes in deep subseafloor sedimentary metagenomes.</title>
        <authorList>
            <person name="Kawai M."/>
            <person name="Futagami T."/>
            <person name="Toyoda A."/>
            <person name="Takaki Y."/>
            <person name="Nishi S."/>
            <person name="Hori S."/>
            <person name="Arai W."/>
            <person name="Tsubouchi T."/>
            <person name="Morono Y."/>
            <person name="Uchiyama I."/>
            <person name="Ito T."/>
            <person name="Fujiyama A."/>
            <person name="Inagaki F."/>
            <person name="Takami H."/>
        </authorList>
    </citation>
    <scope>NUCLEOTIDE SEQUENCE</scope>
    <source>
        <strain evidence="1">Expedition CK06-06</strain>
    </source>
</reference>
<gene>
    <name evidence="1" type="ORF">S01H4_15149</name>
</gene>
<evidence type="ECO:0008006" key="2">
    <source>
        <dbReference type="Google" id="ProtNLM"/>
    </source>
</evidence>
<sequence length="159" mass="19393">SVSAWRVNIAQFDEKEEMYQISFHDKWMFHYATEIKKRVQTGLNKFRESYDPEQILFLQYETFFNDFECLFSQLEKFFMLKIGQETRNQIEKELSIASIKRKSKEYKDFTEYDKMTRFHGHHIFTGEPGSWRKLIIEEDHNSITEFFYCELEAWGYIEG</sequence>
<comment type="caution">
    <text evidence="1">The sequence shown here is derived from an EMBL/GenBank/DDBJ whole genome shotgun (WGS) entry which is preliminary data.</text>
</comment>
<dbReference type="EMBL" id="BART01006634">
    <property type="protein sequence ID" value="GAG67158.1"/>
    <property type="molecule type" value="Genomic_DNA"/>
</dbReference>
<organism evidence="1">
    <name type="scientific">marine sediment metagenome</name>
    <dbReference type="NCBI Taxonomy" id="412755"/>
    <lineage>
        <taxon>unclassified sequences</taxon>
        <taxon>metagenomes</taxon>
        <taxon>ecological metagenomes</taxon>
    </lineage>
</organism>
<dbReference type="SUPFAM" id="SSF52540">
    <property type="entry name" value="P-loop containing nucleoside triphosphate hydrolases"/>
    <property type="match status" value="1"/>
</dbReference>
<evidence type="ECO:0000313" key="1">
    <source>
        <dbReference type="EMBL" id="GAG67158.1"/>
    </source>
</evidence>
<dbReference type="InterPro" id="IPR027417">
    <property type="entry name" value="P-loop_NTPase"/>
</dbReference>